<dbReference type="Pfam" id="PF00441">
    <property type="entry name" value="Acyl-CoA_dh_1"/>
    <property type="match status" value="1"/>
</dbReference>
<evidence type="ECO:0000259" key="7">
    <source>
        <dbReference type="Pfam" id="PF02770"/>
    </source>
</evidence>
<evidence type="ECO:0000313" key="9">
    <source>
        <dbReference type="Proteomes" id="UP001202244"/>
    </source>
</evidence>
<evidence type="ECO:0000313" key="8">
    <source>
        <dbReference type="EMBL" id="UNS95070.1"/>
    </source>
</evidence>
<dbReference type="InterPro" id="IPR036250">
    <property type="entry name" value="AcylCo_DH-like_C"/>
</dbReference>
<dbReference type="Gene3D" id="1.10.540.10">
    <property type="entry name" value="Acyl-CoA dehydrogenase/oxidase, N-terminal domain"/>
    <property type="match status" value="1"/>
</dbReference>
<evidence type="ECO:0000256" key="5">
    <source>
        <dbReference type="RuleBase" id="RU362125"/>
    </source>
</evidence>
<dbReference type="InterPro" id="IPR009100">
    <property type="entry name" value="AcylCoA_DH/oxidase_NM_dom_sf"/>
</dbReference>
<protein>
    <submittedName>
        <fullName evidence="8">Acyl-CoA dehydrogenase</fullName>
    </submittedName>
</protein>
<keyword evidence="9" id="KW-1185">Reference proteome</keyword>
<name>A0ABY3XKY3_9ACTN</name>
<proteinExistence type="inferred from homology"/>
<comment type="similarity">
    <text evidence="2 5">Belongs to the acyl-CoA dehydrogenase family.</text>
</comment>
<dbReference type="InterPro" id="IPR046373">
    <property type="entry name" value="Acyl-CoA_Oxase/DH_mid-dom_sf"/>
</dbReference>
<dbReference type="PANTHER" id="PTHR43884">
    <property type="entry name" value="ACYL-COA DEHYDROGENASE"/>
    <property type="match status" value="1"/>
</dbReference>
<dbReference type="Gene3D" id="2.40.110.10">
    <property type="entry name" value="Butyryl-CoA Dehydrogenase, subunit A, domain 2"/>
    <property type="match status" value="1"/>
</dbReference>
<accession>A0ABY3XKY3</accession>
<evidence type="ECO:0000256" key="2">
    <source>
        <dbReference type="ARBA" id="ARBA00009347"/>
    </source>
</evidence>
<dbReference type="InterPro" id="IPR006091">
    <property type="entry name" value="Acyl-CoA_Oxase/DH_mid-dom"/>
</dbReference>
<dbReference type="PANTHER" id="PTHR43884:SF19">
    <property type="entry name" value="ACYL-COA DEHYDROGENASE FADE4-RELATED"/>
    <property type="match status" value="1"/>
</dbReference>
<dbReference type="Proteomes" id="UP001202244">
    <property type="component" value="Chromosome"/>
</dbReference>
<keyword evidence="3 5" id="KW-0285">Flavoprotein</keyword>
<sequence>MTGTAPAAVSAARLRDLLDRAARPGGTLDPEALAGLDKAEAFPEAAHRMLGEAGVPAHYIPRGHGGLLHGLDGLWSMLRVIAGHDLTLAVAHGKTFLGAVPTWVAGDAGQATALADAVMSGAEVCWGLTERGHGSDLLAGRLAARAHGDAWRLDGEKWPINNGTRARFACVLARTREAGGPRGFSFFLVDRETLPAGTCRTLPKELTHGVRGADISGFALRDAPVADDCRIGPEGSGLETALKSLQLTRIFATALSLGAADHALPLAVRFAAGRGLYGHRLADLPRIRRTLGEAAASILLAEAVAVFAGRAAQTLPRELGVLSAVTKAFVPTTVQRALDLLGDLLGVRGFVTTVFAHGAFAKLDRDHRIVSIFDGSTAVNRHALAHSFPLLTRAHRAGSHDTAGVAAAARHGVDRPALDPARLTLAGEGCGVVRAVPAMADLADGRGEAELARSARALAAESDRLHEEMESCRPTAGTIPAAAFDLAQRYELCVAGAVCLALWQHNTPPRGSGPWQGTLGARACLTTVLTRLGLRPPAGPDARDELATALLDTDPEAGRFSLLPVPEVS</sequence>
<organism evidence="8 9">
    <name type="scientific">Streptomyces tubbatahanensis</name>
    <dbReference type="NCBI Taxonomy" id="2923272"/>
    <lineage>
        <taxon>Bacteria</taxon>
        <taxon>Bacillati</taxon>
        <taxon>Actinomycetota</taxon>
        <taxon>Actinomycetes</taxon>
        <taxon>Kitasatosporales</taxon>
        <taxon>Streptomycetaceae</taxon>
        <taxon>Streptomyces</taxon>
    </lineage>
</organism>
<comment type="cofactor">
    <cofactor evidence="1 5">
        <name>FAD</name>
        <dbReference type="ChEBI" id="CHEBI:57692"/>
    </cofactor>
</comment>
<dbReference type="CDD" id="cd00567">
    <property type="entry name" value="ACAD"/>
    <property type="match status" value="1"/>
</dbReference>
<dbReference type="RefSeq" id="WP_242748437.1">
    <property type="nucleotide sequence ID" value="NZ_CP093846.1"/>
</dbReference>
<dbReference type="InterPro" id="IPR009075">
    <property type="entry name" value="AcylCo_DH/oxidase_C"/>
</dbReference>
<dbReference type="Gene3D" id="1.20.140.10">
    <property type="entry name" value="Butyryl-CoA Dehydrogenase, subunit A, domain 3"/>
    <property type="match status" value="1"/>
</dbReference>
<dbReference type="SUPFAM" id="SSF56645">
    <property type="entry name" value="Acyl-CoA dehydrogenase NM domain-like"/>
    <property type="match status" value="1"/>
</dbReference>
<gene>
    <name evidence="8" type="ORF">MMF93_00285</name>
</gene>
<dbReference type="SUPFAM" id="SSF47203">
    <property type="entry name" value="Acyl-CoA dehydrogenase C-terminal domain-like"/>
    <property type="match status" value="1"/>
</dbReference>
<feature type="domain" description="Acyl-CoA dehydrogenase/oxidase C-terminal" evidence="6">
    <location>
        <begin position="235"/>
        <end position="386"/>
    </location>
</feature>
<dbReference type="InterPro" id="IPR037069">
    <property type="entry name" value="AcylCoA_DH/ox_N_sf"/>
</dbReference>
<evidence type="ECO:0000256" key="4">
    <source>
        <dbReference type="ARBA" id="ARBA00022827"/>
    </source>
</evidence>
<evidence type="ECO:0000256" key="3">
    <source>
        <dbReference type="ARBA" id="ARBA00022630"/>
    </source>
</evidence>
<dbReference type="EMBL" id="CP093846">
    <property type="protein sequence ID" value="UNS95070.1"/>
    <property type="molecule type" value="Genomic_DNA"/>
</dbReference>
<dbReference type="Pfam" id="PF02770">
    <property type="entry name" value="Acyl-CoA_dh_M"/>
    <property type="match status" value="1"/>
</dbReference>
<evidence type="ECO:0000259" key="6">
    <source>
        <dbReference type="Pfam" id="PF00441"/>
    </source>
</evidence>
<reference evidence="8 9" key="1">
    <citation type="journal article" date="2023" name="Microbiol. Spectr.">
        <title>Synergy between Genome Mining, Metabolomics, and Bioinformatics Uncovers Antibacterial Chlorinated Carbazole Alkaloids and Their Biosynthetic Gene Cluster from Streptomyces tubbatahanensis sp. nov., a Novel Actinomycete Isolated from Sulu Sea, Philippines.</title>
        <authorList>
            <person name="Tenebro C.P."/>
            <person name="Trono D.J.V.L."/>
            <person name="Balida L.A.P."/>
            <person name="Bayog L.K.A."/>
            <person name="Bruna J.R."/>
            <person name="Sabido E.M."/>
            <person name="Caspe D.P.C."/>
            <person name="de Los Santos E.L.C."/>
            <person name="Saludes J.P."/>
            <person name="Dalisay D.S."/>
        </authorList>
    </citation>
    <scope>NUCLEOTIDE SEQUENCE [LARGE SCALE GENOMIC DNA]</scope>
    <source>
        <strain evidence="8 9">DSD3025</strain>
    </source>
</reference>
<evidence type="ECO:0000256" key="1">
    <source>
        <dbReference type="ARBA" id="ARBA00001974"/>
    </source>
</evidence>
<keyword evidence="5" id="KW-0560">Oxidoreductase</keyword>
<keyword evidence="4 5" id="KW-0274">FAD</keyword>
<feature type="domain" description="Acyl-CoA oxidase/dehydrogenase middle" evidence="7">
    <location>
        <begin position="125"/>
        <end position="222"/>
    </location>
</feature>